<sequence>MQNENDKSLTYFEQFLEQLDELFKLIDTINNSPEIAKMYYNSAKFYFEIGEYNKAVNLFN</sequence>
<accession>A0AAW9JS83</accession>
<comment type="caution">
    <text evidence="1">The sequence shown here is derived from an EMBL/GenBank/DDBJ whole genome shotgun (WGS) entry which is preliminary data.</text>
</comment>
<gene>
    <name evidence="1" type="ORF">RAK27_13390</name>
</gene>
<reference evidence="1" key="1">
    <citation type="submission" date="2023-08" db="EMBL/GenBank/DDBJ databases">
        <title>Genomic characterization of piscicolin 126 produced by Carnobacterium maltaromaticum CM22 strain isolated from salmon (Salmo salar).</title>
        <authorList>
            <person name="Gonzalez-Gragera E."/>
            <person name="Garcia-Lopez J.D."/>
            <person name="Teso-Perez C."/>
            <person name="Gimenez-Hernandez I."/>
            <person name="Peralta-Sanchez J.M."/>
            <person name="Valdivia E."/>
            <person name="Montalban-Lopez M."/>
            <person name="Martin-Platero A.M."/>
            <person name="Banos A."/>
            <person name="Martinez-Bueno M."/>
        </authorList>
    </citation>
    <scope>NUCLEOTIDE SEQUENCE</scope>
    <source>
        <strain evidence="1">CM22</strain>
    </source>
</reference>
<dbReference type="Proteomes" id="UP001290462">
    <property type="component" value="Unassembled WGS sequence"/>
</dbReference>
<dbReference type="Gene3D" id="1.25.40.10">
    <property type="entry name" value="Tetratricopeptide repeat domain"/>
    <property type="match status" value="1"/>
</dbReference>
<evidence type="ECO:0008006" key="3">
    <source>
        <dbReference type="Google" id="ProtNLM"/>
    </source>
</evidence>
<dbReference type="PROSITE" id="PS50293">
    <property type="entry name" value="TPR_REGION"/>
    <property type="match status" value="1"/>
</dbReference>
<protein>
    <recommendedName>
        <fullName evidence="3">Tetratricopeptide repeat protein</fullName>
    </recommendedName>
</protein>
<dbReference type="InterPro" id="IPR011990">
    <property type="entry name" value="TPR-like_helical_dom_sf"/>
</dbReference>
<name>A0AAW9JS83_CARML</name>
<proteinExistence type="predicted"/>
<evidence type="ECO:0000313" key="2">
    <source>
        <dbReference type="Proteomes" id="UP001290462"/>
    </source>
</evidence>
<dbReference type="EMBL" id="JAVBVO010000003">
    <property type="protein sequence ID" value="MDZ5759650.1"/>
    <property type="molecule type" value="Genomic_DNA"/>
</dbReference>
<organism evidence="1 2">
    <name type="scientific">Carnobacterium maltaromaticum</name>
    <name type="common">Carnobacterium piscicola</name>
    <dbReference type="NCBI Taxonomy" id="2751"/>
    <lineage>
        <taxon>Bacteria</taxon>
        <taxon>Bacillati</taxon>
        <taxon>Bacillota</taxon>
        <taxon>Bacilli</taxon>
        <taxon>Lactobacillales</taxon>
        <taxon>Carnobacteriaceae</taxon>
        <taxon>Carnobacterium</taxon>
    </lineage>
</organism>
<dbReference type="AlphaFoldDB" id="A0AAW9JS83"/>
<dbReference type="SUPFAM" id="SSF48452">
    <property type="entry name" value="TPR-like"/>
    <property type="match status" value="1"/>
</dbReference>
<evidence type="ECO:0000313" key="1">
    <source>
        <dbReference type="EMBL" id="MDZ5759650.1"/>
    </source>
</evidence>